<dbReference type="RefSeq" id="WP_090558461.1">
    <property type="nucleotide sequence ID" value="NZ_FNRA01000009.1"/>
</dbReference>
<dbReference type="Proteomes" id="UP000198850">
    <property type="component" value="Unassembled WGS sequence"/>
</dbReference>
<organism evidence="2 3">
    <name type="scientific">Pedobacter hartonius</name>
    <dbReference type="NCBI Taxonomy" id="425514"/>
    <lineage>
        <taxon>Bacteria</taxon>
        <taxon>Pseudomonadati</taxon>
        <taxon>Bacteroidota</taxon>
        <taxon>Sphingobacteriia</taxon>
        <taxon>Sphingobacteriales</taxon>
        <taxon>Sphingobacteriaceae</taxon>
        <taxon>Pedobacter</taxon>
    </lineage>
</organism>
<feature type="transmembrane region" description="Helical" evidence="1">
    <location>
        <begin position="200"/>
        <end position="217"/>
    </location>
</feature>
<proteinExistence type="predicted"/>
<dbReference type="AlphaFoldDB" id="A0A1H4G9K9"/>
<dbReference type="OrthoDB" id="5936019at2"/>
<feature type="transmembrane region" description="Helical" evidence="1">
    <location>
        <begin position="12"/>
        <end position="35"/>
    </location>
</feature>
<keyword evidence="3" id="KW-1185">Reference proteome</keyword>
<evidence type="ECO:0000313" key="2">
    <source>
        <dbReference type="EMBL" id="SEB06269.1"/>
    </source>
</evidence>
<accession>A0A1H4G9K9</accession>
<keyword evidence="1" id="KW-0812">Transmembrane</keyword>
<feature type="transmembrane region" description="Helical" evidence="1">
    <location>
        <begin position="47"/>
        <end position="70"/>
    </location>
</feature>
<protein>
    <submittedName>
        <fullName evidence="2">Uncharacterized protein</fullName>
    </submittedName>
</protein>
<keyword evidence="1" id="KW-1133">Transmembrane helix</keyword>
<sequence>MKIYSYPKVLRVLIMALSGLGFFVLAWLLILIVVPAAIKSADAGEKWFIAILMAFTMIILMYSFIITMIGKFVIGEDSVRLVNAISARELLFSEIKGYRADGKYIYIEAIPKDKKTLQISTLLRESEQILSWLQSRYKDLDILEKEEKYQSMLEQPGYGKTAEERLGKFCNARDTSRFLNFIGVTLAGLIFVSGIEKYTIVLALAVPLVSGLILRSYRGLIRIGIRRNSPFPTIIWGLSALVFSLLIKGTRYQVLDYTAVWQPAILAGMVLFIVFVIRNSEFTTRTSAGIYGLIAFAVTCLIYGFSSVIAVNCIYDTAVSQDFKAIVVEKFITTGKRTIYNLRLSHWGNQQKTHRISVPYEMYDRKYIGDAMMVHQHHGMLKIPWYTVTGH</sequence>
<name>A0A1H4G9K9_9SPHI</name>
<gene>
    <name evidence="2" type="ORF">SAMN05443550_109149</name>
</gene>
<feature type="transmembrane region" description="Helical" evidence="1">
    <location>
        <begin position="178"/>
        <end position="194"/>
    </location>
</feature>
<feature type="transmembrane region" description="Helical" evidence="1">
    <location>
        <begin position="259"/>
        <end position="277"/>
    </location>
</feature>
<evidence type="ECO:0000256" key="1">
    <source>
        <dbReference type="SAM" id="Phobius"/>
    </source>
</evidence>
<keyword evidence="1" id="KW-0472">Membrane</keyword>
<dbReference type="STRING" id="425514.SAMN05443550_109149"/>
<feature type="transmembrane region" description="Helical" evidence="1">
    <location>
        <begin position="229"/>
        <end position="247"/>
    </location>
</feature>
<evidence type="ECO:0000313" key="3">
    <source>
        <dbReference type="Proteomes" id="UP000198850"/>
    </source>
</evidence>
<reference evidence="2 3" key="1">
    <citation type="submission" date="2016-10" db="EMBL/GenBank/DDBJ databases">
        <authorList>
            <person name="de Groot N.N."/>
        </authorList>
    </citation>
    <scope>NUCLEOTIDE SEQUENCE [LARGE SCALE GENOMIC DNA]</scope>
    <source>
        <strain evidence="2 3">DSM 19033</strain>
    </source>
</reference>
<dbReference type="EMBL" id="FNRA01000009">
    <property type="protein sequence ID" value="SEB06269.1"/>
    <property type="molecule type" value="Genomic_DNA"/>
</dbReference>
<feature type="transmembrane region" description="Helical" evidence="1">
    <location>
        <begin position="289"/>
        <end position="311"/>
    </location>
</feature>